<dbReference type="EMBL" id="CP118734">
    <property type="protein sequence ID" value="WNY48195.1"/>
    <property type="molecule type" value="Genomic_DNA"/>
</dbReference>
<protein>
    <submittedName>
        <fullName evidence="2">Uncharacterized protein</fullName>
    </submittedName>
</protein>
<evidence type="ECO:0000313" key="3">
    <source>
        <dbReference type="Proteomes" id="UP001301526"/>
    </source>
</evidence>
<evidence type="ECO:0000256" key="1">
    <source>
        <dbReference type="SAM" id="Phobius"/>
    </source>
</evidence>
<keyword evidence="1" id="KW-1133">Transmembrane helix</keyword>
<dbReference type="AlphaFoldDB" id="A0AA96VU32"/>
<keyword evidence="1" id="KW-0472">Membrane</keyword>
<keyword evidence="1" id="KW-0812">Transmembrane</keyword>
<evidence type="ECO:0000313" key="2">
    <source>
        <dbReference type="EMBL" id="WNY48195.1"/>
    </source>
</evidence>
<sequence length="171" mass="20681">MEKITTFFKNYFDTPKVPLKYYLGDVFYFNLFWGLLPFLFGEINVGTILFFAYLMLSVYTFFWYSDYQLFKFPYDPKKIFRYRRSIFSKDGIKNVTAESLAREHHYTINENKISRDYTENVKTVAFAFIITFFVRYLLIANQVLFSVIRHPKTMREYKEAVRVQSEQLNNL</sequence>
<feature type="transmembrane region" description="Helical" evidence="1">
    <location>
        <begin position="21"/>
        <end position="40"/>
    </location>
</feature>
<proteinExistence type="predicted"/>
<keyword evidence="3" id="KW-1185">Reference proteome</keyword>
<feature type="transmembrane region" description="Helical" evidence="1">
    <location>
        <begin position="47"/>
        <end position="64"/>
    </location>
</feature>
<dbReference type="Proteomes" id="UP001301526">
    <property type="component" value="Chromosome"/>
</dbReference>
<name>A0AA96VU32_9STRE</name>
<organism evidence="2 3">
    <name type="scientific">Streptococcus iners subsp. hyiners</name>
    <dbReference type="NCBI Taxonomy" id="3028083"/>
    <lineage>
        <taxon>Bacteria</taxon>
        <taxon>Bacillati</taxon>
        <taxon>Bacillota</taxon>
        <taxon>Bacilli</taxon>
        <taxon>Lactobacillales</taxon>
        <taxon>Streptococcaceae</taxon>
        <taxon>Streptococcus</taxon>
        <taxon>Streptococcus iners</taxon>
    </lineage>
</organism>
<feature type="transmembrane region" description="Helical" evidence="1">
    <location>
        <begin position="124"/>
        <end position="148"/>
    </location>
</feature>
<gene>
    <name evidence="2" type="ORF">PW220_05535</name>
</gene>
<dbReference type="RefSeq" id="WP_248054097.1">
    <property type="nucleotide sequence ID" value="NZ_CP118734.1"/>
</dbReference>
<reference evidence="2 3" key="1">
    <citation type="submission" date="2023-02" db="EMBL/GenBank/DDBJ databases">
        <title>Streptococcus sp. Genome Sequencing and Assembly.</title>
        <authorList>
            <person name="Shore S.M."/>
            <person name="Nicholson T.L."/>
        </authorList>
    </citation>
    <scope>NUCLEOTIDE SEQUENCE [LARGE SCALE GENOMIC DNA]</scope>
    <source>
        <strain evidence="2 3">29892</strain>
    </source>
</reference>
<accession>A0AA96VU32</accession>